<keyword evidence="3" id="KW-0813">Transport</keyword>
<evidence type="ECO:0000256" key="1">
    <source>
        <dbReference type="ARBA" id="ARBA00004196"/>
    </source>
</evidence>
<dbReference type="PANTHER" id="PTHR43649:SF31">
    <property type="entry name" value="SN-GLYCEROL-3-PHOSPHATE-BINDING PERIPLASMIC PROTEIN UGPB"/>
    <property type="match status" value="1"/>
</dbReference>
<comment type="subcellular location">
    <subcellularLocation>
        <location evidence="1">Cell envelope</location>
    </subcellularLocation>
</comment>
<proteinExistence type="inferred from homology"/>
<name>A0A2S3ZT03_ARTGL</name>
<dbReference type="RefSeq" id="WP_103467141.1">
    <property type="nucleotide sequence ID" value="NZ_PPXB01000018.1"/>
</dbReference>
<feature type="signal peptide" evidence="5">
    <location>
        <begin position="1"/>
        <end position="31"/>
    </location>
</feature>
<dbReference type="AlphaFoldDB" id="A0A2S3ZT03"/>
<dbReference type="GO" id="GO:0030313">
    <property type="term" value="C:cell envelope"/>
    <property type="evidence" value="ECO:0007669"/>
    <property type="project" value="UniProtKB-SubCell"/>
</dbReference>
<feature type="chain" id="PRO_5015665354" evidence="5">
    <location>
        <begin position="32"/>
        <end position="471"/>
    </location>
</feature>
<comment type="caution">
    <text evidence="6">The sequence shown here is derived from an EMBL/GenBank/DDBJ whole genome shotgun (WGS) entry which is preliminary data.</text>
</comment>
<dbReference type="Gene3D" id="3.40.190.10">
    <property type="entry name" value="Periplasmic binding protein-like II"/>
    <property type="match status" value="1"/>
</dbReference>
<evidence type="ECO:0000256" key="2">
    <source>
        <dbReference type="ARBA" id="ARBA00008520"/>
    </source>
</evidence>
<dbReference type="PROSITE" id="PS51318">
    <property type="entry name" value="TAT"/>
    <property type="match status" value="1"/>
</dbReference>
<dbReference type="InterPro" id="IPR050490">
    <property type="entry name" value="Bact_solute-bd_prot1"/>
</dbReference>
<evidence type="ECO:0000256" key="3">
    <source>
        <dbReference type="ARBA" id="ARBA00022448"/>
    </source>
</evidence>
<evidence type="ECO:0000256" key="4">
    <source>
        <dbReference type="ARBA" id="ARBA00022729"/>
    </source>
</evidence>
<evidence type="ECO:0000313" key="7">
    <source>
        <dbReference type="Proteomes" id="UP000237061"/>
    </source>
</evidence>
<accession>A0A2S3ZT03</accession>
<dbReference type="SUPFAM" id="SSF53850">
    <property type="entry name" value="Periplasmic binding protein-like II"/>
    <property type="match status" value="1"/>
</dbReference>
<dbReference type="Proteomes" id="UP000237061">
    <property type="component" value="Unassembled WGS sequence"/>
</dbReference>
<dbReference type="EMBL" id="PPXC01000017">
    <property type="protein sequence ID" value="POH72122.1"/>
    <property type="molecule type" value="Genomic_DNA"/>
</dbReference>
<dbReference type="Pfam" id="PF01547">
    <property type="entry name" value="SBP_bac_1"/>
    <property type="match status" value="1"/>
</dbReference>
<dbReference type="InterPro" id="IPR006311">
    <property type="entry name" value="TAT_signal"/>
</dbReference>
<dbReference type="InterPro" id="IPR006059">
    <property type="entry name" value="SBP"/>
</dbReference>
<evidence type="ECO:0000313" key="6">
    <source>
        <dbReference type="EMBL" id="POH72122.1"/>
    </source>
</evidence>
<keyword evidence="7" id="KW-1185">Reference proteome</keyword>
<dbReference type="NCBIfam" id="TIGR03851">
    <property type="entry name" value="chitin_NgcE"/>
    <property type="match status" value="1"/>
</dbReference>
<protein>
    <submittedName>
        <fullName evidence="6">Carbohydrate ABC transporter, N-acetylglucosamine/diacetylchitobiose-binding protein</fullName>
    </submittedName>
</protein>
<reference evidence="6 7" key="1">
    <citation type="submission" date="2018-01" db="EMBL/GenBank/DDBJ databases">
        <title>Arthrobacter sp. nov., from glaciers in China.</title>
        <authorList>
            <person name="Liu Q."/>
            <person name="Xin Y.-H."/>
        </authorList>
    </citation>
    <scope>NUCLEOTIDE SEQUENCE [LARGE SCALE GENOMIC DNA]</scope>
    <source>
        <strain evidence="6 7">HLT2-12-2</strain>
    </source>
</reference>
<dbReference type="PANTHER" id="PTHR43649">
    <property type="entry name" value="ARABINOSE-BINDING PROTEIN-RELATED"/>
    <property type="match status" value="1"/>
</dbReference>
<evidence type="ECO:0000256" key="5">
    <source>
        <dbReference type="SAM" id="SignalP"/>
    </source>
</evidence>
<dbReference type="PROSITE" id="PS51257">
    <property type="entry name" value="PROKAR_LIPOPROTEIN"/>
    <property type="match status" value="1"/>
</dbReference>
<comment type="similarity">
    <text evidence="2">Belongs to the bacterial solute-binding protein 1 family.</text>
</comment>
<keyword evidence="4 5" id="KW-0732">Signal</keyword>
<dbReference type="InterPro" id="IPR022386">
    <property type="entry name" value="Chitin_NgcE"/>
</dbReference>
<sequence>MSIQNKPLQRRGFLRGALATAVLLPLGGALASCAGGSTPAATSGAPAAGADAKNPFAVADSGVLDAVIFKGGYGIDYVEFAGAIVKKNFPNMEVKISPSTDIAQELQPRFVGGTPPDLIDNSGAKSIGFSTILDQLEDLKSVTESNNLEGTKIADTLYDGVLAPGTFDGKVAAINYVLTVYAMWYSKSLFDANSWKVPTTWEEAMALGAQAKEKGKYLFVFGKEAATYYQEMAIASAIKEGGDEVRLALENLKSDAWSNPAIQSVFTALEKIVAAGYIKPGGAGTVFTAAQAQWSNNQDALLYPSGSWIENEMKDQTKADFKMTGAAVPVVSASPKIAQTGLHSAAGEPFIVPSKGANAAAGKELLRTMLSKEAATNFAKTKLAPTVVKGTVPADGFGSTALVSQTTLLDAAGKDIFTWNFIDLYGMNADMLVPWNSFLDGKLDVAGLTKALQSITDKVAKDDSVKKIEVK</sequence>
<gene>
    <name evidence="6" type="primary">ngcE</name>
    <name evidence="6" type="ORF">CVS27_17520</name>
</gene>
<dbReference type="OrthoDB" id="8663148at2"/>
<organism evidence="6 7">
    <name type="scientific">Arthrobacter glacialis</name>
    <dbReference type="NCBI Taxonomy" id="1664"/>
    <lineage>
        <taxon>Bacteria</taxon>
        <taxon>Bacillati</taxon>
        <taxon>Actinomycetota</taxon>
        <taxon>Actinomycetes</taxon>
        <taxon>Micrococcales</taxon>
        <taxon>Micrococcaceae</taxon>
        <taxon>Arthrobacter</taxon>
    </lineage>
</organism>